<gene>
    <name evidence="2" type="ORF">FHS22_002870</name>
</gene>
<accession>A0A841D1H4</accession>
<protein>
    <submittedName>
        <fullName evidence="2">Uncharacterized protein</fullName>
    </submittedName>
</protein>
<name>A0A841D1H4_PLAVE</name>
<dbReference type="Proteomes" id="UP000562352">
    <property type="component" value="Unassembled WGS sequence"/>
</dbReference>
<dbReference type="RefSeq" id="WP_184941842.1">
    <property type="nucleotide sequence ID" value="NZ_BAAAWZ010000001.1"/>
</dbReference>
<dbReference type="EMBL" id="JACHJJ010000008">
    <property type="protein sequence ID" value="MBB5963590.1"/>
    <property type="molecule type" value="Genomic_DNA"/>
</dbReference>
<comment type="caution">
    <text evidence="2">The sequence shown here is derived from an EMBL/GenBank/DDBJ whole genome shotgun (WGS) entry which is preliminary data.</text>
</comment>
<reference evidence="2 3" key="1">
    <citation type="submission" date="2020-08" db="EMBL/GenBank/DDBJ databases">
        <title>Genomic Encyclopedia of Type Strains, Phase III (KMG-III): the genomes of soil and plant-associated and newly described type strains.</title>
        <authorList>
            <person name="Whitman W."/>
        </authorList>
    </citation>
    <scope>NUCLEOTIDE SEQUENCE [LARGE SCALE GENOMIC DNA]</scope>
    <source>
        <strain evidence="2 3">CECT 3303</strain>
    </source>
</reference>
<evidence type="ECO:0000256" key="1">
    <source>
        <dbReference type="SAM" id="SignalP"/>
    </source>
</evidence>
<evidence type="ECO:0000313" key="2">
    <source>
        <dbReference type="EMBL" id="MBB5963590.1"/>
    </source>
</evidence>
<proteinExistence type="predicted"/>
<feature type="chain" id="PRO_5039368648" evidence="1">
    <location>
        <begin position="26"/>
        <end position="125"/>
    </location>
</feature>
<feature type="signal peptide" evidence="1">
    <location>
        <begin position="1"/>
        <end position="25"/>
    </location>
</feature>
<dbReference type="AlphaFoldDB" id="A0A841D1H4"/>
<organism evidence="2 3">
    <name type="scientific">Planomonospora venezuelensis</name>
    <dbReference type="NCBI Taxonomy" id="1999"/>
    <lineage>
        <taxon>Bacteria</taxon>
        <taxon>Bacillati</taxon>
        <taxon>Actinomycetota</taxon>
        <taxon>Actinomycetes</taxon>
        <taxon>Streptosporangiales</taxon>
        <taxon>Streptosporangiaceae</taxon>
        <taxon>Planomonospora</taxon>
    </lineage>
</organism>
<keyword evidence="1" id="KW-0732">Signal</keyword>
<sequence>MRKLFKTLVRCAGAAALAASVSVVAASPASATTARCTVVTNHCETAILKATYPLWFIDWEVDSGASGYGCSWRVRDTDNQNIVGSGRLGAFRHHSGRITGLYGYYRLELFNCGTSAFGWLDDQWV</sequence>
<evidence type="ECO:0000313" key="3">
    <source>
        <dbReference type="Proteomes" id="UP000562352"/>
    </source>
</evidence>
<keyword evidence="3" id="KW-1185">Reference proteome</keyword>